<feature type="transmembrane region" description="Helical" evidence="2">
    <location>
        <begin position="164"/>
        <end position="185"/>
    </location>
</feature>
<feature type="non-terminal residue" evidence="3">
    <location>
        <position position="226"/>
    </location>
</feature>
<evidence type="ECO:0000313" key="3">
    <source>
        <dbReference type="EMBL" id="KAG5459397.1"/>
    </source>
</evidence>
<sequence length="226" mass="26909">MAALQRKLTASEETVAKLRRQLLELATDANRKHNEQQNQLQGVEALIDVVKREYDEFLKVQQLENMEYRNTRQVESDRLKRMYDETIIDQHEDRRKMIYEYQGLLYGLQAQFEEYRTTAEFLFNVEVTKLEEELTSQAMRYEQEIMWVHAVAEKRDTRRQPPSLFYFIFIFAAGRSLTSLAYYTVTSRYIIQAKDRFYSDLMVGKDAKIMSLIEGSDLQSLMQKHE</sequence>
<name>A0A8H8DIT5_9FUNG</name>
<evidence type="ECO:0000313" key="4">
    <source>
        <dbReference type="Proteomes" id="UP000673691"/>
    </source>
</evidence>
<evidence type="ECO:0000256" key="1">
    <source>
        <dbReference type="SAM" id="Coils"/>
    </source>
</evidence>
<reference evidence="3 4" key="1">
    <citation type="journal article" name="Sci. Rep.">
        <title>Genome-scale phylogenetic analyses confirm Olpidium as the closest living zoosporic fungus to the non-flagellated, terrestrial fungi.</title>
        <authorList>
            <person name="Chang Y."/>
            <person name="Rochon D."/>
            <person name="Sekimoto S."/>
            <person name="Wang Y."/>
            <person name="Chovatia M."/>
            <person name="Sandor L."/>
            <person name="Salamov A."/>
            <person name="Grigoriev I.V."/>
            <person name="Stajich J.E."/>
            <person name="Spatafora J.W."/>
        </authorList>
    </citation>
    <scope>NUCLEOTIDE SEQUENCE [LARGE SCALE GENOMIC DNA]</scope>
    <source>
        <strain evidence="3">S191</strain>
    </source>
</reference>
<evidence type="ECO:0000256" key="2">
    <source>
        <dbReference type="SAM" id="Phobius"/>
    </source>
</evidence>
<keyword evidence="2" id="KW-0472">Membrane</keyword>
<keyword evidence="2" id="KW-0812">Transmembrane</keyword>
<gene>
    <name evidence="3" type="ORF">BJ554DRAFT_201</name>
</gene>
<feature type="coiled-coil region" evidence="1">
    <location>
        <begin position="1"/>
        <end position="53"/>
    </location>
</feature>
<protein>
    <submittedName>
        <fullName evidence="3">Uncharacterized protein</fullName>
    </submittedName>
</protein>
<dbReference type="AlphaFoldDB" id="A0A8H8DIT5"/>
<dbReference type="OrthoDB" id="5547502at2759"/>
<dbReference type="Proteomes" id="UP000673691">
    <property type="component" value="Unassembled WGS sequence"/>
</dbReference>
<organism evidence="3 4">
    <name type="scientific">Olpidium bornovanus</name>
    <dbReference type="NCBI Taxonomy" id="278681"/>
    <lineage>
        <taxon>Eukaryota</taxon>
        <taxon>Fungi</taxon>
        <taxon>Fungi incertae sedis</taxon>
        <taxon>Olpidiomycota</taxon>
        <taxon>Olpidiomycotina</taxon>
        <taxon>Olpidiomycetes</taxon>
        <taxon>Olpidiales</taxon>
        <taxon>Olpidiaceae</taxon>
        <taxon>Olpidium</taxon>
    </lineage>
</organism>
<comment type="caution">
    <text evidence="3">The sequence shown here is derived from an EMBL/GenBank/DDBJ whole genome shotgun (WGS) entry which is preliminary data.</text>
</comment>
<keyword evidence="2" id="KW-1133">Transmembrane helix</keyword>
<proteinExistence type="predicted"/>
<keyword evidence="4" id="KW-1185">Reference proteome</keyword>
<accession>A0A8H8DIT5</accession>
<keyword evidence="1" id="KW-0175">Coiled coil</keyword>
<dbReference type="EMBL" id="JAEFCI010006901">
    <property type="protein sequence ID" value="KAG5459397.1"/>
    <property type="molecule type" value="Genomic_DNA"/>
</dbReference>